<dbReference type="Gene3D" id="3.30.980.40">
    <property type="match status" value="1"/>
</dbReference>
<dbReference type="PROSITE" id="PS50901">
    <property type="entry name" value="FTSK"/>
    <property type="match status" value="1"/>
</dbReference>
<keyword evidence="3 5" id="KW-0067">ATP-binding</keyword>
<name>A0AAE3VGY6_9BACT</name>
<evidence type="ECO:0000256" key="6">
    <source>
        <dbReference type="SAM" id="MobiDB-lite"/>
    </source>
</evidence>
<evidence type="ECO:0000256" key="5">
    <source>
        <dbReference type="PROSITE-ProRule" id="PRU00289"/>
    </source>
</evidence>
<dbReference type="GO" id="GO:0003677">
    <property type="term" value="F:DNA binding"/>
    <property type="evidence" value="ECO:0007669"/>
    <property type="project" value="UniProtKB-KW"/>
</dbReference>
<dbReference type="InterPro" id="IPR041027">
    <property type="entry name" value="FtsK_alpha"/>
</dbReference>
<reference evidence="8" key="1">
    <citation type="submission" date="2023-07" db="EMBL/GenBank/DDBJ databases">
        <title>Genomic Encyclopedia of Type Strains, Phase IV (KMG-IV): sequencing the most valuable type-strain genomes for metagenomic binning, comparative biology and taxonomic classification.</title>
        <authorList>
            <person name="Goeker M."/>
        </authorList>
    </citation>
    <scope>NUCLEOTIDE SEQUENCE</scope>
    <source>
        <strain evidence="8">DSM 24202</strain>
    </source>
</reference>
<keyword evidence="4" id="KW-0238">DNA-binding</keyword>
<dbReference type="InterPro" id="IPR050206">
    <property type="entry name" value="FtsK/SpoIIIE/SftA"/>
</dbReference>
<dbReference type="Proteomes" id="UP001238163">
    <property type="component" value="Unassembled WGS sequence"/>
</dbReference>
<comment type="caution">
    <text evidence="8">The sequence shown here is derived from an EMBL/GenBank/DDBJ whole genome shotgun (WGS) entry which is preliminary data.</text>
</comment>
<evidence type="ECO:0000256" key="3">
    <source>
        <dbReference type="ARBA" id="ARBA00022840"/>
    </source>
</evidence>
<proteinExistence type="inferred from homology"/>
<feature type="domain" description="FtsK" evidence="7">
    <location>
        <begin position="219"/>
        <end position="419"/>
    </location>
</feature>
<evidence type="ECO:0000313" key="8">
    <source>
        <dbReference type="EMBL" id="MDQ0290354.1"/>
    </source>
</evidence>
<dbReference type="InterPro" id="IPR002543">
    <property type="entry name" value="FtsK_dom"/>
</dbReference>
<gene>
    <name evidence="8" type="ORF">J3R75_002461</name>
</gene>
<comment type="similarity">
    <text evidence="1">Belongs to the FtsK/SpoIIIE/SftA family.</text>
</comment>
<dbReference type="AlphaFoldDB" id="A0AAE3VGY6"/>
<dbReference type="PANTHER" id="PTHR22683:SF41">
    <property type="entry name" value="DNA TRANSLOCASE FTSK"/>
    <property type="match status" value="1"/>
</dbReference>
<dbReference type="PANTHER" id="PTHR22683">
    <property type="entry name" value="SPORULATION PROTEIN RELATED"/>
    <property type="match status" value="1"/>
</dbReference>
<dbReference type="InterPro" id="IPR036390">
    <property type="entry name" value="WH_DNA-bd_sf"/>
</dbReference>
<dbReference type="InterPro" id="IPR027417">
    <property type="entry name" value="P-loop_NTPase"/>
</dbReference>
<evidence type="ECO:0000256" key="2">
    <source>
        <dbReference type="ARBA" id="ARBA00022741"/>
    </source>
</evidence>
<organism evidence="8 9">
    <name type="scientific">Oligosphaera ethanolica</name>
    <dbReference type="NCBI Taxonomy" id="760260"/>
    <lineage>
        <taxon>Bacteria</taxon>
        <taxon>Pseudomonadati</taxon>
        <taxon>Lentisphaerota</taxon>
        <taxon>Oligosphaeria</taxon>
        <taxon>Oligosphaerales</taxon>
        <taxon>Oligosphaeraceae</taxon>
        <taxon>Oligosphaera</taxon>
    </lineage>
</organism>
<keyword evidence="2 5" id="KW-0547">Nucleotide-binding</keyword>
<dbReference type="InterPro" id="IPR036388">
    <property type="entry name" value="WH-like_DNA-bd_sf"/>
</dbReference>
<dbReference type="Gene3D" id="1.10.10.10">
    <property type="entry name" value="Winged helix-like DNA-binding domain superfamily/Winged helix DNA-binding domain"/>
    <property type="match status" value="1"/>
</dbReference>
<feature type="binding site" evidence="5">
    <location>
        <begin position="236"/>
        <end position="243"/>
    </location>
    <ligand>
        <name>ATP</name>
        <dbReference type="ChEBI" id="CHEBI:30616"/>
    </ligand>
</feature>
<sequence>MIDKLTNRFAAKLDARERRQQQLQRQREHDEQQQALIDPRVLPASAEGAPEQLELALEQPAASAPAALVSPVVMPAARLHGEAYLLPPLALLVTEQSPVAVDESDIAEQRKLIQDCLDSFNIDADVGAAICGPRVTLYQVNVARGVRVGMVSAIGKDLCMALSAQSLRILAPVPGHDYVGIEVPNRRAQVIRCGGVLFGPAWGQAKGFLPVIMGRNIQGEDVFLDLSKAPHLLVAGATGSGKSVCLNAILMSLLYRFSPEELQLILVDPKVVEMNVYAKLPHLVVPVITDVQLVVLALRWLINEMGRRYRVLAKVGVRNLESFNSREPSAAVVLDDEGQPIPAKMPYIVLVIDELADIMLSSRADVESGLARIAQMSRAVGIHTIVATQRPSVNVITGVIKANFPTRVAFQVSSQVDSRTIIDGKGAESLLGAGDMLFKPPTASRIQRLQGAMVTDAEIERVVEFCAAQGDAAESFEVIKQAAPDVPGDDSELADADDDAGAGDENESLVRAAMEIVIRDHKASISYVQRRLRIGYNRAATLIDTLEKRGVIGPQLGSAPREILVDSMEAAVGDEDY</sequence>
<evidence type="ECO:0000256" key="1">
    <source>
        <dbReference type="ARBA" id="ARBA00006474"/>
    </source>
</evidence>
<evidence type="ECO:0000313" key="9">
    <source>
        <dbReference type="Proteomes" id="UP001238163"/>
    </source>
</evidence>
<dbReference type="SUPFAM" id="SSF52540">
    <property type="entry name" value="P-loop containing nucleoside triphosphate hydrolases"/>
    <property type="match status" value="1"/>
</dbReference>
<dbReference type="Gene3D" id="3.40.50.300">
    <property type="entry name" value="P-loop containing nucleotide triphosphate hydrolases"/>
    <property type="match status" value="1"/>
</dbReference>
<dbReference type="Pfam" id="PF09397">
    <property type="entry name" value="FtsK_gamma"/>
    <property type="match status" value="1"/>
</dbReference>
<keyword evidence="9" id="KW-1185">Reference proteome</keyword>
<dbReference type="SMART" id="SM00843">
    <property type="entry name" value="Ftsk_gamma"/>
    <property type="match status" value="1"/>
</dbReference>
<dbReference type="Pfam" id="PF17854">
    <property type="entry name" value="FtsK_alpha"/>
    <property type="match status" value="1"/>
</dbReference>
<feature type="region of interest" description="Disordered" evidence="6">
    <location>
        <begin position="22"/>
        <end position="41"/>
    </location>
</feature>
<protein>
    <submittedName>
        <fullName evidence="8">S-DNA-T family DNA segregation ATPase FtsK/SpoIIIE</fullName>
    </submittedName>
</protein>
<feature type="compositionally biased region" description="Basic and acidic residues" evidence="6">
    <location>
        <begin position="22"/>
        <end position="32"/>
    </location>
</feature>
<feature type="compositionally biased region" description="Acidic residues" evidence="6">
    <location>
        <begin position="487"/>
        <end position="505"/>
    </location>
</feature>
<dbReference type="RefSeq" id="WP_307261827.1">
    <property type="nucleotide sequence ID" value="NZ_JAUSVL010000001.1"/>
</dbReference>
<dbReference type="InterPro" id="IPR018541">
    <property type="entry name" value="Ftsk_gamma"/>
</dbReference>
<dbReference type="EMBL" id="JAUSVL010000001">
    <property type="protein sequence ID" value="MDQ0290354.1"/>
    <property type="molecule type" value="Genomic_DNA"/>
</dbReference>
<accession>A0AAE3VGY6</accession>
<dbReference type="SUPFAM" id="SSF46785">
    <property type="entry name" value="Winged helix' DNA-binding domain"/>
    <property type="match status" value="1"/>
</dbReference>
<dbReference type="Pfam" id="PF01580">
    <property type="entry name" value="FtsK_SpoIIIE"/>
    <property type="match status" value="1"/>
</dbReference>
<dbReference type="GO" id="GO:0005524">
    <property type="term" value="F:ATP binding"/>
    <property type="evidence" value="ECO:0007669"/>
    <property type="project" value="UniProtKB-UniRule"/>
</dbReference>
<evidence type="ECO:0000259" key="7">
    <source>
        <dbReference type="PROSITE" id="PS50901"/>
    </source>
</evidence>
<feature type="region of interest" description="Disordered" evidence="6">
    <location>
        <begin position="484"/>
        <end position="505"/>
    </location>
</feature>
<evidence type="ECO:0000256" key="4">
    <source>
        <dbReference type="ARBA" id="ARBA00023125"/>
    </source>
</evidence>